<protein>
    <recommendedName>
        <fullName evidence="4 16">Mercuric reductase</fullName>
        <ecNumber evidence="3 16">1.16.1.1</ecNumber>
    </recommendedName>
    <alternativeName>
        <fullName evidence="14 16">Hg(II) reductase</fullName>
    </alternativeName>
</protein>
<dbReference type="SUPFAM" id="SSF55008">
    <property type="entry name" value="HMA, heavy metal-associated domain"/>
    <property type="match status" value="1"/>
</dbReference>
<evidence type="ECO:0000256" key="2">
    <source>
        <dbReference type="ARBA" id="ARBA00011738"/>
    </source>
</evidence>
<evidence type="ECO:0000256" key="7">
    <source>
        <dbReference type="ARBA" id="ARBA00022723"/>
    </source>
</evidence>
<keyword evidence="8 16" id="KW-0274">FAD</keyword>
<accession>A0A7L6N7U5</accession>
<feature type="binding site" evidence="17">
    <location>
        <position position="131"/>
    </location>
    <ligand>
        <name>FAD</name>
        <dbReference type="ChEBI" id="CHEBI:57692"/>
    </ligand>
</feature>
<evidence type="ECO:0000256" key="3">
    <source>
        <dbReference type="ARBA" id="ARBA00012661"/>
    </source>
</evidence>
<keyword evidence="5 16" id="KW-0475">Mercuric resistance</keyword>
<evidence type="ECO:0000256" key="14">
    <source>
        <dbReference type="ARBA" id="ARBA00031725"/>
    </source>
</evidence>
<dbReference type="GO" id="GO:0045340">
    <property type="term" value="F:mercury ion binding"/>
    <property type="evidence" value="ECO:0007669"/>
    <property type="project" value="InterPro"/>
</dbReference>
<dbReference type="Gene3D" id="3.50.50.60">
    <property type="entry name" value="FAD/NAD(P)-binding domain"/>
    <property type="match status" value="2"/>
</dbReference>
<keyword evidence="17" id="KW-0520">NAD</keyword>
<dbReference type="PRINTS" id="PR00411">
    <property type="entry name" value="PNDRDTASEI"/>
</dbReference>
<evidence type="ECO:0000256" key="4">
    <source>
        <dbReference type="ARBA" id="ARBA00014791"/>
    </source>
</evidence>
<dbReference type="InterPro" id="IPR036188">
    <property type="entry name" value="FAD/NAD-bd_sf"/>
</dbReference>
<comment type="subunit">
    <text evidence="2 16">Homodimer.</text>
</comment>
<proteinExistence type="inferred from homology"/>
<dbReference type="EC" id="1.16.1.1" evidence="3 16"/>
<dbReference type="InterPro" id="IPR021179">
    <property type="entry name" value="Mercury_reductase_MerA"/>
</dbReference>
<dbReference type="InterPro" id="IPR036163">
    <property type="entry name" value="HMA_dom_sf"/>
</dbReference>
<comment type="function">
    <text evidence="16">Resistance to Hg(2+) in bacteria appears to be governed by a specialized system which includes mercuric reductase. MerA protein is responsible for volatilizing mercury as Hg(0).</text>
</comment>
<feature type="domain" description="FAD/NAD(P)-binding" evidence="21">
    <location>
        <begin position="85"/>
        <end position="402"/>
    </location>
</feature>
<dbReference type="PANTHER" id="PTHR43014:SF4">
    <property type="entry name" value="PYRIDINE NUCLEOTIDE-DISULFIDE OXIDOREDUCTASE RCLA-RELATED"/>
    <property type="match status" value="1"/>
</dbReference>
<dbReference type="SUPFAM" id="SSF55424">
    <property type="entry name" value="FAD/NAD-linked reductases, dimerisation (C-terminal) domain"/>
    <property type="match status" value="1"/>
</dbReference>
<dbReference type="FunFam" id="3.30.390.30:FF:000001">
    <property type="entry name" value="Dihydrolipoyl dehydrogenase"/>
    <property type="match status" value="1"/>
</dbReference>
<organism evidence="22 23">
    <name type="scientific">Hujiaoplasma nucleasis</name>
    <dbReference type="NCBI Taxonomy" id="2725268"/>
    <lineage>
        <taxon>Bacteria</taxon>
        <taxon>Bacillati</taxon>
        <taxon>Mycoplasmatota</taxon>
        <taxon>Mollicutes</taxon>
        <taxon>Candidatus Izemoplasmatales</taxon>
        <taxon>Hujiaoplasmataceae</taxon>
        <taxon>Hujiaoplasma</taxon>
    </lineage>
</organism>
<evidence type="ECO:0000259" key="20">
    <source>
        <dbReference type="Pfam" id="PF02852"/>
    </source>
</evidence>
<dbReference type="PIRSF" id="PIRSF000350">
    <property type="entry name" value="Mercury_reductase_MerA"/>
    <property type="match status" value="1"/>
</dbReference>
<dbReference type="Proteomes" id="UP000512167">
    <property type="component" value="Chromosome"/>
</dbReference>
<dbReference type="InterPro" id="IPR012999">
    <property type="entry name" value="Pyr_OxRdtase_I_AS"/>
</dbReference>
<evidence type="ECO:0000313" key="22">
    <source>
        <dbReference type="EMBL" id="QLY40609.1"/>
    </source>
</evidence>
<keyword evidence="10 16" id="KW-0476">Mercury</keyword>
<dbReference type="InterPro" id="IPR004099">
    <property type="entry name" value="Pyr_nucl-diS_OxRdtase_dimer"/>
</dbReference>
<evidence type="ECO:0000259" key="21">
    <source>
        <dbReference type="Pfam" id="PF07992"/>
    </source>
</evidence>
<dbReference type="PRINTS" id="PR00368">
    <property type="entry name" value="FADPNR"/>
</dbReference>
<name>A0A7L6N7U5_9MOLU</name>
<dbReference type="InterPro" id="IPR017969">
    <property type="entry name" value="Heavy-metal-associated_CS"/>
</dbReference>
<feature type="binding site" evidence="17">
    <location>
        <position position="346"/>
    </location>
    <ligand>
        <name>FAD</name>
        <dbReference type="ChEBI" id="CHEBI:57692"/>
    </ligand>
</feature>
<dbReference type="PROSITE" id="PS01047">
    <property type="entry name" value="HMA_1"/>
    <property type="match status" value="1"/>
</dbReference>
<feature type="binding site" evidence="17">
    <location>
        <begin position="219"/>
        <end position="221"/>
    </location>
    <ligand>
        <name>FAD</name>
        <dbReference type="ChEBI" id="CHEBI:57692"/>
    </ligand>
</feature>
<evidence type="ECO:0000256" key="15">
    <source>
        <dbReference type="ARBA" id="ARBA00048984"/>
    </source>
</evidence>
<dbReference type="SUPFAM" id="SSF51905">
    <property type="entry name" value="FAD/NAD(P)-binding domain"/>
    <property type="match status" value="1"/>
</dbReference>
<keyword evidence="23" id="KW-1185">Reference proteome</keyword>
<keyword evidence="9 16" id="KW-0521">NADP</keyword>
<dbReference type="GO" id="GO:0050787">
    <property type="term" value="P:detoxification of mercury ion"/>
    <property type="evidence" value="ECO:0007669"/>
    <property type="project" value="InterPro"/>
</dbReference>
<dbReference type="Gene3D" id="3.30.70.100">
    <property type="match status" value="1"/>
</dbReference>
<evidence type="ECO:0000256" key="5">
    <source>
        <dbReference type="ARBA" id="ARBA00022466"/>
    </source>
</evidence>
<dbReference type="Pfam" id="PF02852">
    <property type="entry name" value="Pyr_redox_dim"/>
    <property type="match status" value="1"/>
</dbReference>
<evidence type="ECO:0000256" key="6">
    <source>
        <dbReference type="ARBA" id="ARBA00022630"/>
    </source>
</evidence>
<keyword evidence="13" id="KW-0676">Redox-active center</keyword>
<dbReference type="PROSITE" id="PS00076">
    <property type="entry name" value="PYRIDINE_REDOX_1"/>
    <property type="match status" value="1"/>
</dbReference>
<keyword evidence="11 16" id="KW-0560">Oxidoreductase</keyword>
<evidence type="ECO:0000313" key="23">
    <source>
        <dbReference type="Proteomes" id="UP000512167"/>
    </source>
</evidence>
<comment type="similarity">
    <text evidence="1 16">Belongs to the class-I pyridine nucleotide-disulfide oxidoreductase family.</text>
</comment>
<sequence>MKKYEAVIQGMTCDACEIHVEKALGSIEVKIIDVDYKTGVAQFVSTESISFKDVELALSKTPYYLKSVHEENHIAQDSTSNKKDFDLIIIGSGSAAFSAAIKAKEYGKTVAIIERDTIGGTCVNVGCVPSKTMIRAGYINQFSKSHNFQGLNISSNEVNFEQLIDQKNHLVDQLRQKKYINLLDVYQIELIKGHARFINSSQISVNNNVYTADKYLIATGSKPVIPNIKGLDQVNYLTSTTLLELKKTPKSIVIIGSGYIALELGQMLKNLGSKVTFLRRSHYLLKEYDSEISIKMEEILKTDGIELINDISYDKVEKNQDLIQIHFTKNNEKTYLESEALLVAAGRTPSTEDLNLDLAGVKLGDTNEILINDFGVTSNENIYAAGDVTGGPMFVYVAAYQGGVVMDNAFGNVKKKIDLRYVPSVIFTTPSIASVGYTEHEANRLGYSTVSRTIDLEMVPRALVNHDTRGLFKIVVDQATNKIIGVHILAEDAGEIIYSATLAIKFGLTIQDLKDTMVPYLTMSEGLKLAILSLEKDVSHLSCCAV</sequence>
<dbReference type="GO" id="GO:0016668">
    <property type="term" value="F:oxidoreductase activity, acting on a sulfur group of donors, NAD(P) as acceptor"/>
    <property type="evidence" value="ECO:0007669"/>
    <property type="project" value="UniProtKB-UniRule"/>
</dbReference>
<dbReference type="InterPro" id="IPR006121">
    <property type="entry name" value="HMA_dom"/>
</dbReference>
<keyword evidence="17" id="KW-0547">Nucleotide-binding</keyword>
<feature type="disulfide bond" description="Redox-active" evidence="18">
    <location>
        <begin position="122"/>
        <end position="127"/>
    </location>
</feature>
<comment type="cofactor">
    <cofactor evidence="16 17">
        <name>FAD</name>
        <dbReference type="ChEBI" id="CHEBI:57692"/>
    </cofactor>
    <text evidence="16 17">Binds 1 FAD per subunit.</text>
</comment>
<dbReference type="AlphaFoldDB" id="A0A7L6N7U5"/>
<evidence type="ECO:0000256" key="13">
    <source>
        <dbReference type="ARBA" id="ARBA00023284"/>
    </source>
</evidence>
<feature type="domain" description="HMA" evidence="19">
    <location>
        <begin position="8"/>
        <end position="62"/>
    </location>
</feature>
<evidence type="ECO:0000256" key="1">
    <source>
        <dbReference type="ARBA" id="ARBA00007532"/>
    </source>
</evidence>
<dbReference type="KEGG" id="tbk:HF295_07030"/>
<dbReference type="Pfam" id="PF00403">
    <property type="entry name" value="HMA"/>
    <property type="match status" value="1"/>
</dbReference>
<evidence type="ECO:0000259" key="19">
    <source>
        <dbReference type="Pfam" id="PF00403"/>
    </source>
</evidence>
<evidence type="ECO:0000256" key="16">
    <source>
        <dbReference type="PIRNR" id="PIRNR000350"/>
    </source>
</evidence>
<dbReference type="PANTHER" id="PTHR43014">
    <property type="entry name" value="MERCURIC REDUCTASE"/>
    <property type="match status" value="1"/>
</dbReference>
<dbReference type="NCBIfam" id="TIGR02053">
    <property type="entry name" value="MerA"/>
    <property type="match status" value="1"/>
</dbReference>
<comment type="catalytic activity">
    <reaction evidence="15 16">
        <text>Hg + NADP(+) + H(+) = Hg(2+) + NADPH</text>
        <dbReference type="Rhea" id="RHEA:23856"/>
        <dbReference type="ChEBI" id="CHEBI:15378"/>
        <dbReference type="ChEBI" id="CHEBI:16170"/>
        <dbReference type="ChEBI" id="CHEBI:16793"/>
        <dbReference type="ChEBI" id="CHEBI:57783"/>
        <dbReference type="ChEBI" id="CHEBI:58349"/>
        <dbReference type="EC" id="1.16.1.1"/>
    </reaction>
</comment>
<keyword evidence="6 16" id="KW-0285">Flavoprotein</keyword>
<feature type="domain" description="Pyridine nucleotide-disulphide oxidoreductase dimerisation" evidence="20">
    <location>
        <begin position="422"/>
        <end position="530"/>
    </location>
</feature>
<evidence type="ECO:0000256" key="10">
    <source>
        <dbReference type="ARBA" id="ARBA00022914"/>
    </source>
</evidence>
<gene>
    <name evidence="22" type="primary">merA</name>
    <name evidence="22" type="ORF">HF295_07030</name>
</gene>
<dbReference type="GO" id="GO:0003955">
    <property type="term" value="F:NAD(P)H dehydrogenase (quinone) activity"/>
    <property type="evidence" value="ECO:0007669"/>
    <property type="project" value="TreeGrafter"/>
</dbReference>
<dbReference type="GO" id="GO:0016152">
    <property type="term" value="F:mercury (II) reductase (NADP+) activity"/>
    <property type="evidence" value="ECO:0007669"/>
    <property type="project" value="UniProtKB-UniRule"/>
</dbReference>
<feature type="binding site" evidence="17">
    <location>
        <begin position="256"/>
        <end position="263"/>
    </location>
    <ligand>
        <name>NAD(+)</name>
        <dbReference type="ChEBI" id="CHEBI:57540"/>
    </ligand>
</feature>
<dbReference type="InterPro" id="IPR001100">
    <property type="entry name" value="Pyr_nuc-diS_OxRdtase"/>
</dbReference>
<evidence type="ECO:0000256" key="11">
    <source>
        <dbReference type="ARBA" id="ARBA00023002"/>
    </source>
</evidence>
<dbReference type="GO" id="GO:0050660">
    <property type="term" value="F:flavin adenine dinucleotide binding"/>
    <property type="evidence" value="ECO:0007669"/>
    <property type="project" value="UniProtKB-UniRule"/>
</dbReference>
<dbReference type="EMBL" id="CP051151">
    <property type="protein sequence ID" value="QLY40609.1"/>
    <property type="molecule type" value="Genomic_DNA"/>
</dbReference>
<keyword evidence="12" id="KW-1015">Disulfide bond</keyword>
<dbReference type="InterPro" id="IPR016156">
    <property type="entry name" value="FAD/NAD-linked_Rdtase_dimer_sf"/>
</dbReference>
<evidence type="ECO:0000256" key="8">
    <source>
        <dbReference type="ARBA" id="ARBA00022827"/>
    </source>
</evidence>
<dbReference type="InterPro" id="IPR023753">
    <property type="entry name" value="FAD/NAD-binding_dom"/>
</dbReference>
<dbReference type="Pfam" id="PF07992">
    <property type="entry name" value="Pyr_redox_2"/>
    <property type="match status" value="1"/>
</dbReference>
<evidence type="ECO:0000256" key="12">
    <source>
        <dbReference type="ARBA" id="ARBA00023157"/>
    </source>
</evidence>
<evidence type="ECO:0000256" key="17">
    <source>
        <dbReference type="PIRSR" id="PIRSR000350-3"/>
    </source>
</evidence>
<dbReference type="CDD" id="cd00371">
    <property type="entry name" value="HMA"/>
    <property type="match status" value="1"/>
</dbReference>
<evidence type="ECO:0000256" key="9">
    <source>
        <dbReference type="ARBA" id="ARBA00022857"/>
    </source>
</evidence>
<dbReference type="RefSeq" id="WP_312031454.1">
    <property type="nucleotide sequence ID" value="NZ_CP051151.1"/>
</dbReference>
<dbReference type="Gene3D" id="3.30.390.30">
    <property type="match status" value="1"/>
</dbReference>
<keyword evidence="7 16" id="KW-0479">Metal-binding</keyword>
<feature type="binding site" evidence="17">
    <location>
        <position position="387"/>
    </location>
    <ligand>
        <name>FAD</name>
        <dbReference type="ChEBI" id="CHEBI:57692"/>
    </ligand>
</feature>
<evidence type="ECO:0000256" key="18">
    <source>
        <dbReference type="PIRSR" id="PIRSR000350-4"/>
    </source>
</evidence>
<reference evidence="22 23" key="1">
    <citation type="submission" date="2020-04" db="EMBL/GenBank/DDBJ databases">
        <authorList>
            <person name="Zheng R.K."/>
            <person name="Sun C.M."/>
        </authorList>
    </citation>
    <scope>NUCLEOTIDE SEQUENCE [LARGE SCALE GENOMIC DNA]</scope>
    <source>
        <strain evidence="23">zrk29</strain>
    </source>
</reference>
<dbReference type="GO" id="GO:0050661">
    <property type="term" value="F:NADP binding"/>
    <property type="evidence" value="ECO:0007669"/>
    <property type="project" value="InterPro"/>
</dbReference>